<dbReference type="AlphaFoldDB" id="A0AAW4L2A2"/>
<dbReference type="RefSeq" id="WP_214170706.1">
    <property type="nucleotide sequence ID" value="NZ_JAHCVJ010000002.1"/>
</dbReference>
<evidence type="ECO:0000313" key="3">
    <source>
        <dbReference type="EMBL" id="MBT0663930.1"/>
    </source>
</evidence>
<dbReference type="Gene3D" id="3.20.20.70">
    <property type="entry name" value="Aldolase class I"/>
    <property type="match status" value="1"/>
</dbReference>
<gene>
    <name evidence="3" type="ORF">KI809_06400</name>
</gene>
<comment type="caution">
    <text evidence="3">The sequence shown here is derived from an EMBL/GenBank/DDBJ whole genome shotgun (WGS) entry which is preliminary data.</text>
</comment>
<organism evidence="3 4">
    <name type="scientific">Geoanaerobacter pelophilus</name>
    <dbReference type="NCBI Taxonomy" id="60036"/>
    <lineage>
        <taxon>Bacteria</taxon>
        <taxon>Pseudomonadati</taxon>
        <taxon>Thermodesulfobacteriota</taxon>
        <taxon>Desulfuromonadia</taxon>
        <taxon>Geobacterales</taxon>
        <taxon>Geobacteraceae</taxon>
        <taxon>Geoanaerobacter</taxon>
    </lineage>
</organism>
<dbReference type="InterPro" id="IPR013132">
    <property type="entry name" value="PseI/NeuA/B-like_N"/>
</dbReference>
<evidence type="ECO:0000259" key="2">
    <source>
        <dbReference type="Pfam" id="PF03102"/>
    </source>
</evidence>
<feature type="region of interest" description="Disordered" evidence="1">
    <location>
        <begin position="245"/>
        <end position="271"/>
    </location>
</feature>
<proteinExistence type="predicted"/>
<dbReference type="Proteomes" id="UP000811899">
    <property type="component" value="Unassembled WGS sequence"/>
</dbReference>
<dbReference type="EMBL" id="JAHCVJ010000002">
    <property type="protein sequence ID" value="MBT0663930.1"/>
    <property type="molecule type" value="Genomic_DNA"/>
</dbReference>
<evidence type="ECO:0000256" key="1">
    <source>
        <dbReference type="SAM" id="MobiDB-lite"/>
    </source>
</evidence>
<dbReference type="GO" id="GO:0047444">
    <property type="term" value="F:N-acylneuraminate-9-phosphate synthase activity"/>
    <property type="evidence" value="ECO:0007669"/>
    <property type="project" value="TreeGrafter"/>
</dbReference>
<keyword evidence="4" id="KW-1185">Reference proteome</keyword>
<dbReference type="SUPFAM" id="SSF51569">
    <property type="entry name" value="Aldolase"/>
    <property type="match status" value="1"/>
</dbReference>
<protein>
    <submittedName>
        <fullName evidence="3">N-acetylneuraminate synthase family protein</fullName>
    </submittedName>
</protein>
<evidence type="ECO:0000313" key="4">
    <source>
        <dbReference type="Proteomes" id="UP000811899"/>
    </source>
</evidence>
<name>A0AAW4L2A2_9BACT</name>
<reference evidence="3 4" key="1">
    <citation type="submission" date="2021-05" db="EMBL/GenBank/DDBJ databases">
        <title>The draft genome of Geobacter pelophilus DSM 12255.</title>
        <authorList>
            <person name="Xu Z."/>
            <person name="Masuda Y."/>
            <person name="Itoh H."/>
            <person name="Senoo K."/>
        </authorList>
    </citation>
    <scope>NUCLEOTIDE SEQUENCE [LARGE SCALE GENOMIC DNA]</scope>
    <source>
        <strain evidence="3 4">DSM 12255</strain>
    </source>
</reference>
<feature type="domain" description="PseI/NeuA/B-like" evidence="2">
    <location>
        <begin position="24"/>
        <end position="253"/>
    </location>
</feature>
<dbReference type="InterPro" id="IPR013785">
    <property type="entry name" value="Aldolase_TIM"/>
</dbReference>
<dbReference type="PANTHER" id="PTHR42966">
    <property type="entry name" value="N-ACETYLNEURAMINATE SYNTHASE"/>
    <property type="match status" value="1"/>
</dbReference>
<dbReference type="InterPro" id="IPR051690">
    <property type="entry name" value="PseI-like"/>
</dbReference>
<accession>A0AAW4L2A2</accession>
<dbReference type="PANTHER" id="PTHR42966:SF1">
    <property type="entry name" value="SIALIC ACID SYNTHASE"/>
    <property type="match status" value="1"/>
</dbReference>
<dbReference type="Pfam" id="PF03102">
    <property type="entry name" value="NeuB"/>
    <property type="match status" value="1"/>
</dbReference>
<dbReference type="GO" id="GO:0016051">
    <property type="term" value="P:carbohydrate biosynthetic process"/>
    <property type="evidence" value="ECO:0007669"/>
    <property type="project" value="InterPro"/>
</dbReference>
<sequence>MGVQFIAEVSSNHSRDLKRCLDFIDCSADIGCDAVKFQLFKIEELFAPEVLSVNEQLRRRKEWELPVSFLSDIAGRCREKNIQFSCTPFYLEAVDELLPFVDFLKIASYELLWNDLLVKCAKTGKPVILSTGMATLDEVSRAVTVLRNAGCLDLTLLHCVSGYPAPVDECNLSVIETLRSATGCSVGWSDHSVSTGVVNRAINRWGACTVEFHLDLDGAGDEFNAGHCWLPEQIASLIADVRTGEGADGDGIKKPSPKELPDRDWRADPEDGLRPLKHVRINYKG</sequence>